<proteinExistence type="inferred from homology"/>
<sequence>MPRQSRRVSMHLNISCPSTGANKSFEIEDERRLRIFYDQRMAAEVKADALGDEFAGYVLKITGGNDKQGFPMKQGVLYNHRVRLLLSEGSSCYRPRRDGERKRKSVRGCIVTADMSALSLSVVRAGPAPIAGLTDVTVPKALPPKRASKIRALFNLTKADDVRDYVIGRKVTKKNGSVVVKKPKVQRLITPKRLARKRARLAEKPARRTLSKVKAKAYRTLVDQRLKEKKAARVQLAKKRAATKA</sequence>
<dbReference type="PIRSF" id="PIRSF002129">
    <property type="entry name" value="Ribosom_S6_euk"/>
    <property type="match status" value="1"/>
</dbReference>
<name>A0A4P9WU64_9FUNG</name>
<organism evidence="5 6">
    <name type="scientific">Caulochytrium protostelioides</name>
    <dbReference type="NCBI Taxonomy" id="1555241"/>
    <lineage>
        <taxon>Eukaryota</taxon>
        <taxon>Fungi</taxon>
        <taxon>Fungi incertae sedis</taxon>
        <taxon>Chytridiomycota</taxon>
        <taxon>Chytridiomycota incertae sedis</taxon>
        <taxon>Chytridiomycetes</taxon>
        <taxon>Caulochytriales</taxon>
        <taxon>Caulochytriaceae</taxon>
        <taxon>Caulochytrium</taxon>
    </lineage>
</organism>
<dbReference type="GO" id="GO:0005840">
    <property type="term" value="C:ribosome"/>
    <property type="evidence" value="ECO:0007669"/>
    <property type="project" value="UniProtKB-KW"/>
</dbReference>
<keyword evidence="3 4" id="KW-0687">Ribonucleoprotein</keyword>
<accession>A0A4P9WU64</accession>
<dbReference type="InterPro" id="IPR018282">
    <property type="entry name" value="Ribosomal_eS6_CS"/>
</dbReference>
<dbReference type="PANTHER" id="PTHR11502">
    <property type="entry name" value="40S RIBOSOMAL PROTEIN S6"/>
    <property type="match status" value="1"/>
</dbReference>
<reference evidence="6" key="1">
    <citation type="journal article" date="2018" name="Nat. Microbiol.">
        <title>Leveraging single-cell genomics to expand the fungal tree of life.</title>
        <authorList>
            <person name="Ahrendt S.R."/>
            <person name="Quandt C.A."/>
            <person name="Ciobanu D."/>
            <person name="Clum A."/>
            <person name="Salamov A."/>
            <person name="Andreopoulos B."/>
            <person name="Cheng J.F."/>
            <person name="Woyke T."/>
            <person name="Pelin A."/>
            <person name="Henrissat B."/>
            <person name="Reynolds N.K."/>
            <person name="Benny G.L."/>
            <person name="Smith M.E."/>
            <person name="James T.Y."/>
            <person name="Grigoriev I.V."/>
        </authorList>
    </citation>
    <scope>NUCLEOTIDE SEQUENCE [LARGE SCALE GENOMIC DNA]</scope>
    <source>
        <strain evidence="6">ATCC 52028</strain>
    </source>
</reference>
<evidence type="ECO:0000313" key="6">
    <source>
        <dbReference type="Proteomes" id="UP000268535"/>
    </source>
</evidence>
<keyword evidence="2 4" id="KW-0689">Ribosomal protein</keyword>
<evidence type="ECO:0000256" key="4">
    <source>
        <dbReference type="PIRNR" id="PIRNR002129"/>
    </source>
</evidence>
<dbReference type="InterPro" id="IPR001377">
    <property type="entry name" value="Ribosomal_eS6"/>
</dbReference>
<dbReference type="Gene3D" id="1.20.5.2650">
    <property type="match status" value="1"/>
</dbReference>
<dbReference type="PROSITE" id="PS00578">
    <property type="entry name" value="RIBOSOMAL_S6E"/>
    <property type="match status" value="1"/>
</dbReference>
<evidence type="ECO:0000256" key="1">
    <source>
        <dbReference type="ARBA" id="ARBA00009312"/>
    </source>
</evidence>
<dbReference type="GO" id="GO:0003735">
    <property type="term" value="F:structural constituent of ribosome"/>
    <property type="evidence" value="ECO:0007669"/>
    <property type="project" value="InterPro"/>
</dbReference>
<dbReference type="SMART" id="SM01405">
    <property type="entry name" value="Ribosomal_S6e"/>
    <property type="match status" value="1"/>
</dbReference>
<protein>
    <recommendedName>
        <fullName evidence="4">40S ribosomal protein S6</fullName>
    </recommendedName>
</protein>
<dbReference type="InterPro" id="IPR014401">
    <property type="entry name" value="Ribosomal_eS6-like"/>
</dbReference>
<evidence type="ECO:0000256" key="2">
    <source>
        <dbReference type="ARBA" id="ARBA00022980"/>
    </source>
</evidence>
<dbReference type="GO" id="GO:1990904">
    <property type="term" value="C:ribonucleoprotein complex"/>
    <property type="evidence" value="ECO:0007669"/>
    <property type="project" value="UniProtKB-KW"/>
</dbReference>
<dbReference type="EMBL" id="ML013983">
    <property type="protein sequence ID" value="RKO94930.1"/>
    <property type="molecule type" value="Genomic_DNA"/>
</dbReference>
<dbReference type="GO" id="GO:0006412">
    <property type="term" value="P:translation"/>
    <property type="evidence" value="ECO:0007669"/>
    <property type="project" value="InterPro"/>
</dbReference>
<evidence type="ECO:0000313" key="5">
    <source>
        <dbReference type="EMBL" id="RKO94930.1"/>
    </source>
</evidence>
<dbReference type="Pfam" id="PF01092">
    <property type="entry name" value="Ribosomal_S6e"/>
    <property type="match status" value="1"/>
</dbReference>
<dbReference type="Proteomes" id="UP000268535">
    <property type="component" value="Unassembled WGS sequence"/>
</dbReference>
<evidence type="ECO:0000256" key="3">
    <source>
        <dbReference type="ARBA" id="ARBA00023274"/>
    </source>
</evidence>
<comment type="similarity">
    <text evidence="1 4">Belongs to the eukaryotic ribosomal protein eS6 family.</text>
</comment>
<gene>
    <name evidence="5" type="ORF">CAUPRSCDRAFT_10189</name>
</gene>
<dbReference type="AlphaFoldDB" id="A0A4P9WU64"/>